<evidence type="ECO:0000256" key="6">
    <source>
        <dbReference type="PIRSR" id="PIRSR614186-1"/>
    </source>
</evidence>
<proteinExistence type="inferred from homology"/>
<evidence type="ECO:0000256" key="2">
    <source>
        <dbReference type="ARBA" id="ARBA00022487"/>
    </source>
</evidence>
<evidence type="ECO:0000256" key="1">
    <source>
        <dbReference type="ARBA" id="ARBA00005622"/>
    </source>
</evidence>
<reference evidence="8 9" key="1">
    <citation type="submission" date="2019-03" db="EMBL/GenBank/DDBJ databases">
        <title>Freshwater and sediment microbial communities from various areas in North America, analyzing microbe dynamics in response to fracking.</title>
        <authorList>
            <person name="Lamendella R."/>
        </authorList>
    </citation>
    <scope>NUCLEOTIDE SEQUENCE [LARGE SCALE GENOMIC DNA]</scope>
    <source>
        <strain evidence="8 9">74A</strain>
    </source>
</reference>
<dbReference type="Pfam" id="PF00756">
    <property type="entry name" value="Esterase"/>
    <property type="match status" value="1"/>
</dbReference>
<dbReference type="GO" id="GO:0046294">
    <property type="term" value="P:formaldehyde catabolic process"/>
    <property type="evidence" value="ECO:0007669"/>
    <property type="project" value="InterPro"/>
</dbReference>
<dbReference type="OrthoDB" id="9782200at2"/>
<evidence type="ECO:0000256" key="7">
    <source>
        <dbReference type="RuleBase" id="RU363068"/>
    </source>
</evidence>
<dbReference type="FunFam" id="3.40.50.1820:FF:000002">
    <property type="entry name" value="S-formylglutathione hydrolase"/>
    <property type="match status" value="1"/>
</dbReference>
<dbReference type="EMBL" id="SLWF01000010">
    <property type="protein sequence ID" value="TCN84998.1"/>
    <property type="molecule type" value="Genomic_DNA"/>
</dbReference>
<evidence type="ECO:0000313" key="9">
    <source>
        <dbReference type="Proteomes" id="UP000294832"/>
    </source>
</evidence>
<comment type="catalytic activity">
    <reaction evidence="4 7">
        <text>S-formylglutathione + H2O = formate + glutathione + H(+)</text>
        <dbReference type="Rhea" id="RHEA:14961"/>
        <dbReference type="ChEBI" id="CHEBI:15377"/>
        <dbReference type="ChEBI" id="CHEBI:15378"/>
        <dbReference type="ChEBI" id="CHEBI:15740"/>
        <dbReference type="ChEBI" id="CHEBI:57688"/>
        <dbReference type="ChEBI" id="CHEBI:57925"/>
        <dbReference type="EC" id="3.1.2.12"/>
    </reaction>
</comment>
<dbReference type="RefSeq" id="WP_133038756.1">
    <property type="nucleotide sequence ID" value="NZ_SLWF01000010.1"/>
</dbReference>
<dbReference type="GO" id="GO:0018738">
    <property type="term" value="F:S-formylglutathione hydrolase activity"/>
    <property type="evidence" value="ECO:0007669"/>
    <property type="project" value="UniProtKB-UniRule"/>
</dbReference>
<dbReference type="EC" id="3.1.2.12" evidence="5 7"/>
<accession>A0A4R2FE91</accession>
<gene>
    <name evidence="8" type="ORF">EDC91_11037</name>
</gene>
<name>A0A4R2FE91_9GAMM</name>
<comment type="function">
    <text evidence="7">Serine hydrolase involved in the detoxification of formaldehyde.</text>
</comment>
<keyword evidence="3 7" id="KW-0378">Hydrolase</keyword>
<dbReference type="SUPFAM" id="SSF53474">
    <property type="entry name" value="alpha/beta-Hydrolases"/>
    <property type="match status" value="1"/>
</dbReference>
<feature type="active site" description="Charge relay system" evidence="6">
    <location>
        <position position="257"/>
    </location>
</feature>
<dbReference type="Gene3D" id="3.40.50.1820">
    <property type="entry name" value="alpha/beta hydrolase"/>
    <property type="match status" value="1"/>
</dbReference>
<dbReference type="PANTHER" id="PTHR10061">
    <property type="entry name" value="S-FORMYLGLUTATHIONE HYDROLASE"/>
    <property type="match status" value="1"/>
</dbReference>
<evidence type="ECO:0000313" key="8">
    <source>
        <dbReference type="EMBL" id="TCN84998.1"/>
    </source>
</evidence>
<keyword evidence="2 7" id="KW-0719">Serine esterase</keyword>
<dbReference type="Proteomes" id="UP000294832">
    <property type="component" value="Unassembled WGS sequence"/>
</dbReference>
<dbReference type="PANTHER" id="PTHR10061:SF1">
    <property type="entry name" value="S-FORMYLGLUTATHIONE HYDROLASE YEIG"/>
    <property type="match status" value="1"/>
</dbReference>
<protein>
    <recommendedName>
        <fullName evidence="5 7">S-formylglutathione hydrolase</fullName>
        <ecNumber evidence="5 7">3.1.2.12</ecNumber>
    </recommendedName>
</protein>
<comment type="caution">
    <text evidence="8">The sequence shown here is derived from an EMBL/GenBank/DDBJ whole genome shotgun (WGS) entry which is preliminary data.</text>
</comment>
<dbReference type="InterPro" id="IPR000801">
    <property type="entry name" value="Esterase-like"/>
</dbReference>
<organism evidence="8 9">
    <name type="scientific">Shewanella fodinae</name>
    <dbReference type="NCBI Taxonomy" id="552357"/>
    <lineage>
        <taxon>Bacteria</taxon>
        <taxon>Pseudomonadati</taxon>
        <taxon>Pseudomonadota</taxon>
        <taxon>Gammaproteobacteria</taxon>
        <taxon>Alteromonadales</taxon>
        <taxon>Shewanellaceae</taxon>
        <taxon>Shewanella</taxon>
    </lineage>
</organism>
<dbReference type="NCBIfam" id="TIGR02821">
    <property type="entry name" value="fghA_ester_D"/>
    <property type="match status" value="1"/>
</dbReference>
<evidence type="ECO:0000256" key="5">
    <source>
        <dbReference type="NCBIfam" id="TIGR02821"/>
    </source>
</evidence>
<keyword evidence="9" id="KW-1185">Reference proteome</keyword>
<sequence>MLENISSNKVFGGWHKQYRHRSTVLNCDMRFAIYLPPLANSQSVPVLYWLSGLTCTDENFMQKAGALRIAAELGMALVCPDTSPRGDAVADAEDGAYDLGLGAGYYLNATQAPWSSHYRMYDYVVSELPALIEQHFPVNEQRAIAGHSMGGHGALTIALKNPGRYVSASAFSPICHPLACPWGQKAFTAYLGDDREQWKQYDAVELIKSGAAPLPMKVDQGESDPFLAEQLLPETLIAAAKQMQFDLDYQLHAGYDHSYYFIASFIETHLRFHQQHFQ</sequence>
<dbReference type="GO" id="GO:0005829">
    <property type="term" value="C:cytosol"/>
    <property type="evidence" value="ECO:0007669"/>
    <property type="project" value="TreeGrafter"/>
</dbReference>
<comment type="similarity">
    <text evidence="1 7">Belongs to the esterase D family.</text>
</comment>
<evidence type="ECO:0000256" key="4">
    <source>
        <dbReference type="ARBA" id="ARBA00047590"/>
    </source>
</evidence>
<feature type="active site" description="Charge relay system" evidence="6">
    <location>
        <position position="224"/>
    </location>
</feature>
<feature type="active site" description="Charge relay system" evidence="6">
    <location>
        <position position="148"/>
    </location>
</feature>
<dbReference type="InterPro" id="IPR014186">
    <property type="entry name" value="S-formylglutathione_hydrol"/>
</dbReference>
<evidence type="ECO:0000256" key="3">
    <source>
        <dbReference type="ARBA" id="ARBA00022801"/>
    </source>
</evidence>
<dbReference type="AlphaFoldDB" id="A0A4R2FE91"/>
<dbReference type="GO" id="GO:0052689">
    <property type="term" value="F:carboxylic ester hydrolase activity"/>
    <property type="evidence" value="ECO:0007669"/>
    <property type="project" value="UniProtKB-KW"/>
</dbReference>
<dbReference type="InterPro" id="IPR029058">
    <property type="entry name" value="AB_hydrolase_fold"/>
</dbReference>